<dbReference type="PANTHER" id="PTHR11006:SF60">
    <property type="entry name" value="PROTEIN ARGININE N-METHYLTRANSFERASE 9"/>
    <property type="match status" value="1"/>
</dbReference>
<dbReference type="GO" id="GO:0005634">
    <property type="term" value="C:nucleus"/>
    <property type="evidence" value="ECO:0007669"/>
    <property type="project" value="TreeGrafter"/>
</dbReference>
<evidence type="ECO:0000259" key="6">
    <source>
        <dbReference type="Pfam" id="PF22528"/>
    </source>
</evidence>
<dbReference type="GeneID" id="113204246"/>
<dbReference type="PANTHER" id="PTHR11006">
    <property type="entry name" value="PROTEIN ARGININE N-METHYLTRANSFERASE"/>
    <property type="match status" value="1"/>
</dbReference>
<dbReference type="RefSeq" id="XP_052124887.1">
    <property type="nucleotide sequence ID" value="XM_052268927.1"/>
</dbReference>
<dbReference type="InterPro" id="IPR025799">
    <property type="entry name" value="Arg_MeTrfase"/>
</dbReference>
<reference evidence="8" key="1">
    <citation type="submission" date="2025-08" db="UniProtKB">
        <authorList>
            <consortium name="RefSeq"/>
        </authorList>
    </citation>
    <scope>IDENTIFICATION</scope>
    <source>
        <tissue evidence="8">Whole organism</tissue>
    </source>
</reference>
<gene>
    <name evidence="8" type="primary">LOC113204246</name>
</gene>
<accession>A0A9C6U7X6</accession>
<name>A0A9C6U7X6_FRAOC</name>
<dbReference type="GO" id="GO:0032259">
    <property type="term" value="P:methylation"/>
    <property type="evidence" value="ECO:0007669"/>
    <property type="project" value="UniProtKB-KW"/>
</dbReference>
<evidence type="ECO:0000256" key="2">
    <source>
        <dbReference type="ARBA" id="ARBA00022679"/>
    </source>
</evidence>
<feature type="repeat" description="TPR" evidence="4">
    <location>
        <begin position="106"/>
        <end position="139"/>
    </location>
</feature>
<dbReference type="Pfam" id="PF06325">
    <property type="entry name" value="PrmA"/>
    <property type="match status" value="1"/>
</dbReference>
<dbReference type="Gene3D" id="1.25.40.10">
    <property type="entry name" value="Tetratricopeptide repeat domain"/>
    <property type="match status" value="1"/>
</dbReference>
<dbReference type="PROSITE" id="PS50005">
    <property type="entry name" value="TPR"/>
    <property type="match status" value="1"/>
</dbReference>
<dbReference type="GO" id="GO:0042054">
    <property type="term" value="F:histone methyltransferase activity"/>
    <property type="evidence" value="ECO:0007669"/>
    <property type="project" value="TreeGrafter"/>
</dbReference>
<proteinExistence type="predicted"/>
<dbReference type="Proteomes" id="UP000504606">
    <property type="component" value="Unplaced"/>
</dbReference>
<dbReference type="Gene3D" id="2.70.160.11">
    <property type="entry name" value="Hnrnp arginine n-methyltransferase1"/>
    <property type="match status" value="1"/>
</dbReference>
<dbReference type="InterPro" id="IPR011990">
    <property type="entry name" value="TPR-like_helical_dom_sf"/>
</dbReference>
<organism evidence="7 8">
    <name type="scientific">Frankliniella occidentalis</name>
    <name type="common">Western flower thrips</name>
    <name type="synonym">Euthrips occidentalis</name>
    <dbReference type="NCBI Taxonomy" id="133901"/>
    <lineage>
        <taxon>Eukaryota</taxon>
        <taxon>Metazoa</taxon>
        <taxon>Ecdysozoa</taxon>
        <taxon>Arthropoda</taxon>
        <taxon>Hexapoda</taxon>
        <taxon>Insecta</taxon>
        <taxon>Pterygota</taxon>
        <taxon>Neoptera</taxon>
        <taxon>Paraneoptera</taxon>
        <taxon>Thysanoptera</taxon>
        <taxon>Terebrantia</taxon>
        <taxon>Thripoidea</taxon>
        <taxon>Thripidae</taxon>
        <taxon>Frankliniella</taxon>
    </lineage>
</organism>
<evidence type="ECO:0000256" key="1">
    <source>
        <dbReference type="ARBA" id="ARBA00022603"/>
    </source>
</evidence>
<evidence type="ECO:0000256" key="5">
    <source>
        <dbReference type="PROSITE-ProRule" id="PRU01015"/>
    </source>
</evidence>
<dbReference type="InterPro" id="IPR055135">
    <property type="entry name" value="PRMT_dom"/>
</dbReference>
<dbReference type="SMART" id="SM00028">
    <property type="entry name" value="TPR"/>
    <property type="match status" value="2"/>
</dbReference>
<sequence>MAKDGNLDFKSLTAKEVNLNNHSAQEIEVACYSRNQAILYIRKFNYGRALAHLFVALRLIPEWREELRNVFWQSLSFGCQELACKGRLHETISLRKDALLFYPDDEIMLMDLGSTYFKLDDTEQSLDYYQKALQACPSLLPASRAIQSIYNKHVERWHFRMLNDGERNGAYHKAILHRLHEGYSTVLDVGTGTGLLSIFAAVGGAENIWACESNKFIFKIAQSVLAANNVSHRINLINKHSSYISIPSDISEKVSMIITEVFDAGLVGEGVLPMLLHAWENLLIPPTEVTSNCKEPSKNKGGIVLPYSATVWVAAIQCINIARRHRLLPNVCLCCSDENTPLSFHYGKIELCKFCEAPRKFEPEDILYHLNGVSVASVLSEPYTTEDLENVAFGYELLSKPVKVFEINFNSIEELKSFNQGRLRNAPILINTNGSVDAIASWFHLNLDNNGTVISTAPFKEEGLYHSVCWHQAIFPMPCPRKVCPGNEINLQLQINKDVFEITDLGFAAGQDVSPDHLLLVSEKIISFLNNKTWMKALNTAAIGLLRDFNLDSSSNHKILDLSPFPILGLRILKDFKNWNLVANCETQMDEEYIRAVARNNSIEERQIQFVRSEILEEKIADDYFNVICIDIVDPSGELSELSLERIPFLLNRLSANGYMVPHSLSFECQLVDSDKLVSQSQVKSDESMQNFNITEFMNKFAVDYHLHTSRQGLHFAGILYSFNLVLRPGMRPISTSCQDSHYDQAAILFSLDVLAGTEITLKCLFWSGLLDIKPSTEVFTQQK</sequence>
<dbReference type="CDD" id="cd02440">
    <property type="entry name" value="AdoMet_MTases"/>
    <property type="match status" value="1"/>
</dbReference>
<keyword evidence="7" id="KW-1185">Reference proteome</keyword>
<dbReference type="InterPro" id="IPR019734">
    <property type="entry name" value="TPR_rpt"/>
</dbReference>
<evidence type="ECO:0000256" key="4">
    <source>
        <dbReference type="PROSITE-ProRule" id="PRU00339"/>
    </source>
</evidence>
<dbReference type="PROSITE" id="PS51678">
    <property type="entry name" value="SAM_MT_PRMT"/>
    <property type="match status" value="1"/>
</dbReference>
<evidence type="ECO:0000256" key="3">
    <source>
        <dbReference type="ARBA" id="ARBA00022691"/>
    </source>
</evidence>
<dbReference type="SUPFAM" id="SSF48452">
    <property type="entry name" value="TPR-like"/>
    <property type="match status" value="1"/>
</dbReference>
<dbReference type="GO" id="GO:0016274">
    <property type="term" value="F:protein-arginine N-methyltransferase activity"/>
    <property type="evidence" value="ECO:0007669"/>
    <property type="project" value="InterPro"/>
</dbReference>
<keyword evidence="1 5" id="KW-0489">Methyltransferase</keyword>
<keyword evidence="3 5" id="KW-0949">S-adenosyl-L-methionine</keyword>
<evidence type="ECO:0000313" key="8">
    <source>
        <dbReference type="RefSeq" id="XP_052124887.1"/>
    </source>
</evidence>
<protein>
    <submittedName>
        <fullName evidence="8">Protein arginine N-methyltransferase 9-like isoform X2</fullName>
    </submittedName>
</protein>
<keyword evidence="2 5" id="KW-0808">Transferase</keyword>
<dbReference type="InterPro" id="IPR029063">
    <property type="entry name" value="SAM-dependent_MTases_sf"/>
</dbReference>
<dbReference type="SUPFAM" id="SSF53335">
    <property type="entry name" value="S-adenosyl-L-methionine-dependent methyltransferases"/>
    <property type="match status" value="1"/>
</dbReference>
<evidence type="ECO:0000313" key="7">
    <source>
        <dbReference type="Proteomes" id="UP000504606"/>
    </source>
</evidence>
<dbReference type="Pfam" id="PF22528">
    <property type="entry name" value="PRMT_C"/>
    <property type="match status" value="1"/>
</dbReference>
<dbReference type="Gene3D" id="3.40.50.150">
    <property type="entry name" value="Vaccinia Virus protein VP39"/>
    <property type="match status" value="1"/>
</dbReference>
<feature type="domain" description="Protein arginine N-methyltransferase" evidence="6">
    <location>
        <begin position="394"/>
        <end position="498"/>
    </location>
</feature>
<keyword evidence="4" id="KW-0802">TPR repeat</keyword>
<dbReference type="AlphaFoldDB" id="A0A9C6U7X6"/>